<dbReference type="EMBL" id="JACHBK010000004">
    <property type="protein sequence ID" value="MBB5535158.1"/>
    <property type="molecule type" value="Genomic_DNA"/>
</dbReference>
<accession>A0A7W8X929</accession>
<evidence type="ECO:0000313" key="1">
    <source>
        <dbReference type="EMBL" id="MBB5535158.1"/>
    </source>
</evidence>
<dbReference type="RefSeq" id="WP_234913063.1">
    <property type="nucleotide sequence ID" value="NZ_JACHBK010000004.1"/>
</dbReference>
<proteinExistence type="predicted"/>
<keyword evidence="2" id="KW-1185">Reference proteome</keyword>
<reference evidence="1 2" key="1">
    <citation type="submission" date="2020-08" db="EMBL/GenBank/DDBJ databases">
        <title>Genomic Encyclopedia of Type Strains, Phase IV (KMG-V): Genome sequencing to study the core and pangenomes of soil and plant-associated prokaryotes.</title>
        <authorList>
            <person name="Whitman W."/>
        </authorList>
    </citation>
    <scope>NUCLEOTIDE SEQUENCE [LARGE SCALE GENOMIC DNA]</scope>
    <source>
        <strain evidence="1 2">SEMIA 4084</strain>
    </source>
</reference>
<organism evidence="1 2">
    <name type="scientific">Rhizobium giardinii</name>
    <dbReference type="NCBI Taxonomy" id="56731"/>
    <lineage>
        <taxon>Bacteria</taxon>
        <taxon>Pseudomonadati</taxon>
        <taxon>Pseudomonadota</taxon>
        <taxon>Alphaproteobacteria</taxon>
        <taxon>Hyphomicrobiales</taxon>
        <taxon>Rhizobiaceae</taxon>
        <taxon>Rhizobium/Agrobacterium group</taxon>
        <taxon>Rhizobium</taxon>
    </lineage>
</organism>
<gene>
    <name evidence="1" type="ORF">GGD55_001852</name>
</gene>
<evidence type="ECO:0008006" key="3">
    <source>
        <dbReference type="Google" id="ProtNLM"/>
    </source>
</evidence>
<comment type="caution">
    <text evidence="1">The sequence shown here is derived from an EMBL/GenBank/DDBJ whole genome shotgun (WGS) entry which is preliminary data.</text>
</comment>
<dbReference type="AlphaFoldDB" id="A0A7W8X929"/>
<dbReference type="Proteomes" id="UP000585507">
    <property type="component" value="Unassembled WGS sequence"/>
</dbReference>
<protein>
    <recommendedName>
        <fullName evidence="3">Antifreeze protein</fullName>
    </recommendedName>
</protein>
<name>A0A7W8X929_9HYPH</name>
<evidence type="ECO:0000313" key="2">
    <source>
        <dbReference type="Proteomes" id="UP000585507"/>
    </source>
</evidence>
<sequence>MISLVFIENDRVQEEDMTRVVDKHLAAAFVVAGVLTALPSAPLAQSLDLYIGPGGPDVEYREPYRRDYEWRGGCSQRQAIRRAYRLGMRDPAVTSIGRRQIVVDGIGRRGEYTTLRLANREGCPRIG</sequence>